<organism evidence="3">
    <name type="scientific">marine metagenome</name>
    <dbReference type="NCBI Taxonomy" id="408172"/>
    <lineage>
        <taxon>unclassified sequences</taxon>
        <taxon>metagenomes</taxon>
        <taxon>ecological metagenomes</taxon>
    </lineage>
</organism>
<evidence type="ECO:0008006" key="4">
    <source>
        <dbReference type="Google" id="ProtNLM"/>
    </source>
</evidence>
<dbReference type="GO" id="GO:0005886">
    <property type="term" value="C:plasma membrane"/>
    <property type="evidence" value="ECO:0007669"/>
    <property type="project" value="TreeGrafter"/>
</dbReference>
<proteinExistence type="inferred from homology"/>
<dbReference type="InterPro" id="IPR004378">
    <property type="entry name" value="F420H2_quin_Rdtase"/>
</dbReference>
<dbReference type="PANTHER" id="PTHR39428:SF3">
    <property type="entry name" value="DEAZAFLAVIN-DEPENDENT NITROREDUCTASE"/>
    <property type="match status" value="1"/>
</dbReference>
<dbReference type="Gene3D" id="2.30.110.10">
    <property type="entry name" value="Electron Transport, Fmn-binding Protein, Chain A"/>
    <property type="match status" value="1"/>
</dbReference>
<dbReference type="InterPro" id="IPR012349">
    <property type="entry name" value="Split_barrel_FMN-bd"/>
</dbReference>
<dbReference type="EMBL" id="UINC01001129">
    <property type="protein sequence ID" value="SUZ71697.1"/>
    <property type="molecule type" value="Genomic_DNA"/>
</dbReference>
<accession>A0A381Q0F0</accession>
<dbReference type="Pfam" id="PF04075">
    <property type="entry name" value="F420H2_quin_red"/>
    <property type="match status" value="1"/>
</dbReference>
<evidence type="ECO:0000256" key="2">
    <source>
        <dbReference type="ARBA" id="ARBA00049106"/>
    </source>
</evidence>
<evidence type="ECO:0000313" key="3">
    <source>
        <dbReference type="EMBL" id="SUZ71697.1"/>
    </source>
</evidence>
<comment type="similarity">
    <text evidence="1">Belongs to the F420H(2)-dependent quinone reductase family.</text>
</comment>
<reference evidence="3" key="1">
    <citation type="submission" date="2018-05" db="EMBL/GenBank/DDBJ databases">
        <authorList>
            <person name="Lanie J.A."/>
            <person name="Ng W.-L."/>
            <person name="Kazmierczak K.M."/>
            <person name="Andrzejewski T.M."/>
            <person name="Davidsen T.M."/>
            <person name="Wayne K.J."/>
            <person name="Tettelin H."/>
            <person name="Glass J.I."/>
            <person name="Rusch D."/>
            <person name="Podicherti R."/>
            <person name="Tsui H.-C.T."/>
            <person name="Winkler M.E."/>
        </authorList>
    </citation>
    <scope>NUCLEOTIDE SEQUENCE</scope>
</reference>
<name>A0A381Q0F0_9ZZZZ</name>
<dbReference type="GO" id="GO:0016491">
    <property type="term" value="F:oxidoreductase activity"/>
    <property type="evidence" value="ECO:0007669"/>
    <property type="project" value="InterPro"/>
</dbReference>
<protein>
    <recommendedName>
        <fullName evidence="4">Nitroreductase domain-containing protein</fullName>
    </recommendedName>
</protein>
<dbReference type="NCBIfam" id="TIGR00026">
    <property type="entry name" value="hi_GC_TIGR00026"/>
    <property type="match status" value="1"/>
</dbReference>
<sequence>MPDWVAEHVERYLATDGDEGHTWRGVPTLLLTTTGRKSGERRLIPLIYGEDDGAYIVVGSKGGHAFHPSWYENLVAQEDVEVQVKADRFSARASTAIGEERRRLWALMTNIWKGYDEYQQSTAREIPVVVLIRT</sequence>
<evidence type="ECO:0000256" key="1">
    <source>
        <dbReference type="ARBA" id="ARBA00008710"/>
    </source>
</evidence>
<comment type="catalytic activity">
    <reaction evidence="2">
        <text>oxidized coenzyme F420-(gamma-L-Glu)(n) + a quinol + H(+) = reduced coenzyme F420-(gamma-L-Glu)(n) + a quinone</text>
        <dbReference type="Rhea" id="RHEA:39663"/>
        <dbReference type="Rhea" id="RHEA-COMP:12939"/>
        <dbReference type="Rhea" id="RHEA-COMP:14378"/>
        <dbReference type="ChEBI" id="CHEBI:15378"/>
        <dbReference type="ChEBI" id="CHEBI:24646"/>
        <dbReference type="ChEBI" id="CHEBI:132124"/>
        <dbReference type="ChEBI" id="CHEBI:133980"/>
        <dbReference type="ChEBI" id="CHEBI:139511"/>
    </reaction>
</comment>
<dbReference type="AlphaFoldDB" id="A0A381Q0F0"/>
<dbReference type="PANTHER" id="PTHR39428">
    <property type="entry name" value="F420H(2)-DEPENDENT QUINONE REDUCTASE RV1261C"/>
    <property type="match status" value="1"/>
</dbReference>
<dbReference type="GO" id="GO:0070967">
    <property type="term" value="F:coenzyme F420 binding"/>
    <property type="evidence" value="ECO:0007669"/>
    <property type="project" value="TreeGrafter"/>
</dbReference>
<gene>
    <name evidence="3" type="ORF">METZ01_LOCUS24551</name>
</gene>